<dbReference type="Gene3D" id="3.40.50.1240">
    <property type="entry name" value="Phosphoglycerate mutase-like"/>
    <property type="match status" value="1"/>
</dbReference>
<dbReference type="InterPro" id="IPR051695">
    <property type="entry name" value="Phosphoglycerate_Mutase"/>
</dbReference>
<gene>
    <name evidence="2" type="ORF">ABDJ38_13110</name>
</gene>
<accession>A0ABV0CZI7</accession>
<dbReference type="CDD" id="cd07067">
    <property type="entry name" value="HP_PGM_like"/>
    <property type="match status" value="1"/>
</dbReference>
<dbReference type="GO" id="GO:0016787">
    <property type="term" value="F:hydrolase activity"/>
    <property type="evidence" value="ECO:0007669"/>
    <property type="project" value="UniProtKB-KW"/>
</dbReference>
<dbReference type="RefSeq" id="WP_346785570.1">
    <property type="nucleotide sequence ID" value="NZ_JBDLBR010000004.1"/>
</dbReference>
<dbReference type="InterPro" id="IPR029033">
    <property type="entry name" value="His_PPase_superfam"/>
</dbReference>
<keyword evidence="1 2" id="KW-0378">Hydrolase</keyword>
<dbReference type="Pfam" id="PF00300">
    <property type="entry name" value="His_Phos_1"/>
    <property type="match status" value="1"/>
</dbReference>
<organism evidence="2 3">
    <name type="scientific">Aurantiacibacter flavus</name>
    <dbReference type="NCBI Taxonomy" id="3145232"/>
    <lineage>
        <taxon>Bacteria</taxon>
        <taxon>Pseudomonadati</taxon>
        <taxon>Pseudomonadota</taxon>
        <taxon>Alphaproteobacteria</taxon>
        <taxon>Sphingomonadales</taxon>
        <taxon>Erythrobacteraceae</taxon>
        <taxon>Aurantiacibacter</taxon>
    </lineage>
</organism>
<reference evidence="2 3" key="1">
    <citation type="submission" date="2024-05" db="EMBL/GenBank/DDBJ databases">
        <authorList>
            <person name="Park S."/>
        </authorList>
    </citation>
    <scope>NUCLEOTIDE SEQUENCE [LARGE SCALE GENOMIC DNA]</scope>
    <source>
        <strain evidence="2 3">DGU5</strain>
    </source>
</reference>
<protein>
    <submittedName>
        <fullName evidence="2">Histidine phosphatase family protein</fullName>
        <ecNumber evidence="2">3.1.3.-</ecNumber>
    </submittedName>
</protein>
<evidence type="ECO:0000313" key="3">
    <source>
        <dbReference type="Proteomes" id="UP001484535"/>
    </source>
</evidence>
<dbReference type="EMBL" id="JBDLBR010000004">
    <property type="protein sequence ID" value="MEN7538116.1"/>
    <property type="molecule type" value="Genomic_DNA"/>
</dbReference>
<dbReference type="EC" id="3.1.3.-" evidence="2"/>
<dbReference type="PANTHER" id="PTHR46517:SF1">
    <property type="entry name" value="FRUCTOSE-2,6-BISPHOSPHATASE TIGAR"/>
    <property type="match status" value="1"/>
</dbReference>
<sequence>MFIIVRHGNTFEADEQPRRIGARTDLPLTAKGVEQAKALGMFFAARDWQFERVLVSPLLRTRQTADEIIAQMPCAPQKEAADFLREVDHGPDENLPDNEIIARVGQDALDAWERDAQVPPGWKVEPEARIAAWQELFAAEPASDSPTLLVTSNGAARFAVLADPRLREAAKALPSLKLPTGGFGIVIRGGQGLVLEAWGKRP</sequence>
<dbReference type="SMART" id="SM00855">
    <property type="entry name" value="PGAM"/>
    <property type="match status" value="1"/>
</dbReference>
<dbReference type="InterPro" id="IPR013078">
    <property type="entry name" value="His_Pase_superF_clade-1"/>
</dbReference>
<keyword evidence="3" id="KW-1185">Reference proteome</keyword>
<comment type="caution">
    <text evidence="2">The sequence shown here is derived from an EMBL/GenBank/DDBJ whole genome shotgun (WGS) entry which is preliminary data.</text>
</comment>
<proteinExistence type="predicted"/>
<dbReference type="Proteomes" id="UP001484535">
    <property type="component" value="Unassembled WGS sequence"/>
</dbReference>
<dbReference type="SUPFAM" id="SSF53254">
    <property type="entry name" value="Phosphoglycerate mutase-like"/>
    <property type="match status" value="1"/>
</dbReference>
<evidence type="ECO:0000256" key="1">
    <source>
        <dbReference type="ARBA" id="ARBA00022801"/>
    </source>
</evidence>
<dbReference type="PANTHER" id="PTHR46517">
    <property type="entry name" value="FRUCTOSE-2,6-BISPHOSPHATASE TIGAR"/>
    <property type="match status" value="1"/>
</dbReference>
<name>A0ABV0CZI7_9SPHN</name>
<evidence type="ECO:0000313" key="2">
    <source>
        <dbReference type="EMBL" id="MEN7538116.1"/>
    </source>
</evidence>